<gene>
    <name evidence="7" type="ORF">SAMN02745116_02337</name>
</gene>
<evidence type="ECO:0000256" key="2">
    <source>
        <dbReference type="ARBA" id="ARBA00009477"/>
    </source>
</evidence>
<dbReference type="Pfam" id="PF26002">
    <property type="entry name" value="Beta-barrel_AprE"/>
    <property type="match status" value="1"/>
</dbReference>
<evidence type="ECO:0000256" key="3">
    <source>
        <dbReference type="ARBA" id="ARBA00022692"/>
    </source>
</evidence>
<keyword evidence="8" id="KW-1185">Reference proteome</keyword>
<evidence type="ECO:0000313" key="7">
    <source>
        <dbReference type="EMBL" id="SKA07719.1"/>
    </source>
</evidence>
<dbReference type="Proteomes" id="UP000190328">
    <property type="component" value="Unassembled WGS sequence"/>
</dbReference>
<keyword evidence="4" id="KW-1133">Transmembrane helix</keyword>
<evidence type="ECO:0000256" key="5">
    <source>
        <dbReference type="ARBA" id="ARBA00023136"/>
    </source>
</evidence>
<dbReference type="RefSeq" id="WP_144399593.1">
    <property type="nucleotide sequence ID" value="NZ_FUXI01000034.1"/>
</dbReference>
<dbReference type="OrthoDB" id="1638821at2"/>
<dbReference type="Gene3D" id="2.40.30.170">
    <property type="match status" value="1"/>
</dbReference>
<dbReference type="PANTHER" id="PTHR30386:SF26">
    <property type="entry name" value="TRANSPORT PROTEIN COMB"/>
    <property type="match status" value="1"/>
</dbReference>
<comment type="subcellular location">
    <subcellularLocation>
        <location evidence="1">Membrane</location>
        <topology evidence="1">Single-pass membrane protein</topology>
    </subcellularLocation>
</comment>
<dbReference type="PANTHER" id="PTHR30386">
    <property type="entry name" value="MEMBRANE FUSION SUBUNIT OF EMRAB-TOLC MULTIDRUG EFFLUX PUMP"/>
    <property type="match status" value="1"/>
</dbReference>
<dbReference type="GO" id="GO:0016020">
    <property type="term" value="C:membrane"/>
    <property type="evidence" value="ECO:0007669"/>
    <property type="project" value="UniProtKB-SubCell"/>
</dbReference>
<dbReference type="InterPro" id="IPR050739">
    <property type="entry name" value="MFP"/>
</dbReference>
<accession>A0A1T4QVC0</accession>
<evidence type="ECO:0000313" key="8">
    <source>
        <dbReference type="Proteomes" id="UP000190328"/>
    </source>
</evidence>
<protein>
    <submittedName>
        <fullName evidence="7">HlyD family secretion protein</fullName>
    </submittedName>
</protein>
<keyword evidence="5" id="KW-0472">Membrane</keyword>
<feature type="domain" description="AprE-like beta-barrel" evidence="6">
    <location>
        <begin position="48"/>
        <end position="138"/>
    </location>
</feature>
<organism evidence="7 8">
    <name type="scientific">Pilibacter termitis</name>
    <dbReference type="NCBI Taxonomy" id="263852"/>
    <lineage>
        <taxon>Bacteria</taxon>
        <taxon>Bacillati</taxon>
        <taxon>Bacillota</taxon>
        <taxon>Bacilli</taxon>
        <taxon>Lactobacillales</taxon>
        <taxon>Enterococcaceae</taxon>
        <taxon>Pilibacter</taxon>
    </lineage>
</organism>
<proteinExistence type="inferred from homology"/>
<sequence>MKQTESKLLTLCATKDGAVHYLLPLKAGLGLQAFQPVAQMDKGKSSKLVAEVFISAQDRSKLKLGNETKLAISGVNQTKFGLLNGRVRNISDGTISQDRGSESQILYQVIIELDKTSLKSESEEILAKPSMPVIASIVYENENYLDWVLEQLNFLKEK</sequence>
<reference evidence="7 8" key="1">
    <citation type="submission" date="2017-02" db="EMBL/GenBank/DDBJ databases">
        <authorList>
            <person name="Peterson S.W."/>
        </authorList>
    </citation>
    <scope>NUCLEOTIDE SEQUENCE [LARGE SCALE GENOMIC DNA]</scope>
    <source>
        <strain evidence="7 8">ATCC BAA-1030</strain>
    </source>
</reference>
<evidence type="ECO:0000256" key="4">
    <source>
        <dbReference type="ARBA" id="ARBA00022989"/>
    </source>
</evidence>
<evidence type="ECO:0000256" key="1">
    <source>
        <dbReference type="ARBA" id="ARBA00004167"/>
    </source>
</evidence>
<dbReference type="AlphaFoldDB" id="A0A1T4QVC0"/>
<name>A0A1T4QVC0_9ENTE</name>
<evidence type="ECO:0000259" key="6">
    <source>
        <dbReference type="Pfam" id="PF26002"/>
    </source>
</evidence>
<dbReference type="EMBL" id="FUXI01000034">
    <property type="protein sequence ID" value="SKA07719.1"/>
    <property type="molecule type" value="Genomic_DNA"/>
</dbReference>
<dbReference type="STRING" id="263852.SAMN02745116_02337"/>
<keyword evidence="3" id="KW-0812">Transmembrane</keyword>
<comment type="similarity">
    <text evidence="2">Belongs to the membrane fusion protein (MFP) (TC 8.A.1) family.</text>
</comment>
<dbReference type="InterPro" id="IPR058982">
    <property type="entry name" value="Beta-barrel_AprE"/>
</dbReference>